<feature type="compositionally biased region" description="Low complexity" evidence="1">
    <location>
        <begin position="171"/>
        <end position="187"/>
    </location>
</feature>
<dbReference type="EMBL" id="CAXKWB010013318">
    <property type="protein sequence ID" value="CAL4107322.1"/>
    <property type="molecule type" value="Genomic_DNA"/>
</dbReference>
<feature type="compositionally biased region" description="Polar residues" evidence="1">
    <location>
        <begin position="101"/>
        <end position="123"/>
    </location>
</feature>
<evidence type="ECO:0000313" key="3">
    <source>
        <dbReference type="EMBL" id="CAL4107322.1"/>
    </source>
</evidence>
<feature type="compositionally biased region" description="Polar residues" evidence="1">
    <location>
        <begin position="137"/>
        <end position="154"/>
    </location>
</feature>
<accession>A0AAV2R231</accession>
<feature type="compositionally biased region" description="Low complexity" evidence="1">
    <location>
        <begin position="126"/>
        <end position="136"/>
    </location>
</feature>
<feature type="compositionally biased region" description="Basic and acidic residues" evidence="1">
    <location>
        <begin position="622"/>
        <end position="632"/>
    </location>
</feature>
<sequence length="665" mass="75881">MWIFNGLLIVWCFSLQDYLPIALAALALIFYSVFFKYAREDISELSADCLCEKNKWCKGYEKGLHLHKVDAKKTMADPEFQSLLKSIESQSIIFESESTGLSRNPSLKTLDSRNISRNPSFKGSDSRNISRNISRNPSFKGSDSKIVSRNASFTSGDRSRKVSVKSKDVSRSSSFNSRVPSRSSSFKTPSNINSNNNGDYRVRMTTIRQESVTDTLHGDEDRVDNHLQADAAEDTQPQLRSRYQDGQTDSEGFYGEVMKSLRKSGMMPKEFNEHILYNNFDNENIPNATEQGITVNNTIDLKNYNDTQKCVNTIKEPEDTSHPTNENQEKDFSVECTNDEKSEDSLINIQEDTTNFSTDVYCDSDFSEPKNTGKKYDKDMDMLGSIKLIQENDSTDPYSFKTASEDNNNDIFYNKGSIEKFNTIREPEDHTFAYEQSEQRQKITKLINDTQSGKMPEESQEDIPFIDSENENIPFTTELETTENSTIDLKFHDDIQEFKNATIEFELTSHSTNKYQDNDITGQCTNDDKILIKSEDSIIDIQENTKSYTSDVKYDSDFSEQSHSDKKYLKDMVMKDSIKMINEDSLTDSSSSASNSDDINSDMFNKKVSKEKLDEPDDLKFVNEQSEREQRRATVCANTELDSKALQDQDFQSISNEKSIDSDST</sequence>
<keyword evidence="2" id="KW-1133">Transmembrane helix</keyword>
<keyword evidence="4" id="KW-1185">Reference proteome</keyword>
<organism evidence="3 4">
    <name type="scientific">Meganyctiphanes norvegica</name>
    <name type="common">Northern krill</name>
    <name type="synonym">Thysanopoda norvegica</name>
    <dbReference type="NCBI Taxonomy" id="48144"/>
    <lineage>
        <taxon>Eukaryota</taxon>
        <taxon>Metazoa</taxon>
        <taxon>Ecdysozoa</taxon>
        <taxon>Arthropoda</taxon>
        <taxon>Crustacea</taxon>
        <taxon>Multicrustacea</taxon>
        <taxon>Malacostraca</taxon>
        <taxon>Eumalacostraca</taxon>
        <taxon>Eucarida</taxon>
        <taxon>Euphausiacea</taxon>
        <taxon>Euphausiidae</taxon>
        <taxon>Meganyctiphanes</taxon>
    </lineage>
</organism>
<feature type="compositionally biased region" description="Polar residues" evidence="1">
    <location>
        <begin position="188"/>
        <end position="198"/>
    </location>
</feature>
<keyword evidence="2" id="KW-0812">Transmembrane</keyword>
<feature type="compositionally biased region" description="Polar residues" evidence="1">
    <location>
        <begin position="235"/>
        <end position="250"/>
    </location>
</feature>
<gene>
    <name evidence="3" type="ORF">MNOR_LOCUS18540</name>
</gene>
<dbReference type="Proteomes" id="UP001497623">
    <property type="component" value="Unassembled WGS sequence"/>
</dbReference>
<feature type="region of interest" description="Disordered" evidence="1">
    <location>
        <begin position="228"/>
        <end position="251"/>
    </location>
</feature>
<evidence type="ECO:0000256" key="2">
    <source>
        <dbReference type="SAM" id="Phobius"/>
    </source>
</evidence>
<proteinExistence type="predicted"/>
<evidence type="ECO:0000313" key="4">
    <source>
        <dbReference type="Proteomes" id="UP001497623"/>
    </source>
</evidence>
<comment type="caution">
    <text evidence="3">The sequence shown here is derived from an EMBL/GenBank/DDBJ whole genome shotgun (WGS) entry which is preliminary data.</text>
</comment>
<dbReference type="AlphaFoldDB" id="A0AAV2R231"/>
<protein>
    <submittedName>
        <fullName evidence="3">Uncharacterized protein</fullName>
    </submittedName>
</protein>
<feature type="region of interest" description="Disordered" evidence="1">
    <location>
        <begin position="622"/>
        <end position="665"/>
    </location>
</feature>
<reference evidence="3 4" key="1">
    <citation type="submission" date="2024-05" db="EMBL/GenBank/DDBJ databases">
        <authorList>
            <person name="Wallberg A."/>
        </authorList>
    </citation>
    <scope>NUCLEOTIDE SEQUENCE [LARGE SCALE GENOMIC DNA]</scope>
</reference>
<feature type="compositionally biased region" description="Basic and acidic residues" evidence="1">
    <location>
        <begin position="157"/>
        <end position="170"/>
    </location>
</feature>
<evidence type="ECO:0000256" key="1">
    <source>
        <dbReference type="SAM" id="MobiDB-lite"/>
    </source>
</evidence>
<name>A0AAV2R231_MEGNR</name>
<feature type="region of interest" description="Disordered" evidence="1">
    <location>
        <begin position="101"/>
        <end position="199"/>
    </location>
</feature>
<feature type="transmembrane region" description="Helical" evidence="2">
    <location>
        <begin position="7"/>
        <end position="34"/>
    </location>
</feature>
<keyword evidence="2" id="KW-0472">Membrane</keyword>